<evidence type="ECO:0000313" key="2">
    <source>
        <dbReference type="EMBL" id="AUX25472.1"/>
    </source>
</evidence>
<evidence type="ECO:0000256" key="1">
    <source>
        <dbReference type="SAM" id="MobiDB-lite"/>
    </source>
</evidence>
<protein>
    <submittedName>
        <fullName evidence="2">Uncharacterized protein</fullName>
    </submittedName>
</protein>
<reference evidence="2 3" key="1">
    <citation type="submission" date="2015-09" db="EMBL/GenBank/DDBJ databases">
        <title>Sorangium comparison.</title>
        <authorList>
            <person name="Zaburannyi N."/>
            <person name="Bunk B."/>
            <person name="Overmann J."/>
            <person name="Mueller R."/>
        </authorList>
    </citation>
    <scope>NUCLEOTIDE SEQUENCE [LARGE SCALE GENOMIC DNA]</scope>
    <source>
        <strain evidence="2 3">So ceGT47</strain>
    </source>
</reference>
<dbReference type="Proteomes" id="UP000295781">
    <property type="component" value="Chromosome"/>
</dbReference>
<evidence type="ECO:0000313" key="3">
    <source>
        <dbReference type="Proteomes" id="UP000295781"/>
    </source>
</evidence>
<gene>
    <name evidence="2" type="ORF">SOCEGT47_060190</name>
</gene>
<feature type="compositionally biased region" description="Basic and acidic residues" evidence="1">
    <location>
        <begin position="257"/>
        <end position="270"/>
    </location>
</feature>
<dbReference type="EMBL" id="CP012670">
    <property type="protein sequence ID" value="AUX25472.1"/>
    <property type="molecule type" value="Genomic_DNA"/>
</dbReference>
<accession>A0A4V0NEA3</accession>
<dbReference type="OrthoDB" id="7592571at2"/>
<name>A0A4V0NEA3_SORCE</name>
<feature type="region of interest" description="Disordered" evidence="1">
    <location>
        <begin position="257"/>
        <end position="276"/>
    </location>
</feature>
<proteinExistence type="predicted"/>
<organism evidence="2 3">
    <name type="scientific">Sorangium cellulosum</name>
    <name type="common">Polyangium cellulosum</name>
    <dbReference type="NCBI Taxonomy" id="56"/>
    <lineage>
        <taxon>Bacteria</taxon>
        <taxon>Pseudomonadati</taxon>
        <taxon>Myxococcota</taxon>
        <taxon>Polyangia</taxon>
        <taxon>Polyangiales</taxon>
        <taxon>Polyangiaceae</taxon>
        <taxon>Sorangium</taxon>
    </lineage>
</organism>
<sequence>MYVFRGGRRDVPGQRLTAELADDLRAVAAPASAEALRQGVLRALIRAGELESILADAGAAAAARLARLTDDLASLLVGGGADGRAARAISPDALAALPVPATVSTSPPEGFSYYALHPLDFARLAERLASPGGPVRVVGIRSIGTTLSAVTVAALRRQGIRAERVTVRPVGHPYDRRIELAARERRWVQDGLAEGARFWVVDEGPGLSGSSFLAAGDALASAGGPRDHIVFLGSRAPDPDALIAPDGARRWRSFRSERVEGGARPPRDVGEPLGGGAWRRHAYDDEARWPASWTTLERLKFLSRDGRRILKFEGMGRHGAECLERARAIAEAGFGPAPRDEGEGFLSTPRLAAPPLQAEDLSTAVLERLADYCAFRASAFPVPSAPSEELITMTRTNFSVEMGCELPADLSLEVARPAIVDGKMDPHEWLRASSGADSGPDELFKVDATAHGDDHFLPGPADIAWDLAGAIVEWRMDADAQSVFLERYRRRSGDRPGPRLRAYLAAYALFRLGYAAMAAGALQDAAEVRRLVAARQRYRAALIEGLRPAGSAGDLG</sequence>
<dbReference type="AlphaFoldDB" id="A0A4V0NEA3"/>